<dbReference type="AlphaFoldDB" id="A0A498H5W2"/>
<dbReference type="EMBL" id="LHQS01000001">
    <property type="protein sequence ID" value="RXE57415.1"/>
    <property type="molecule type" value="Genomic_DNA"/>
</dbReference>
<gene>
    <name evidence="1" type="ORF">ABH15_01035</name>
</gene>
<organism evidence="1 2">
    <name type="scientific">Methanoculleus taiwanensis</name>
    <dbReference type="NCBI Taxonomy" id="1550565"/>
    <lineage>
        <taxon>Archaea</taxon>
        <taxon>Methanobacteriati</taxon>
        <taxon>Methanobacteriota</taxon>
        <taxon>Stenosarchaea group</taxon>
        <taxon>Methanomicrobia</taxon>
        <taxon>Methanomicrobiales</taxon>
        <taxon>Methanomicrobiaceae</taxon>
        <taxon>Methanoculleus</taxon>
    </lineage>
</organism>
<evidence type="ECO:0000313" key="2">
    <source>
        <dbReference type="Proteomes" id="UP000290932"/>
    </source>
</evidence>
<keyword evidence="2" id="KW-1185">Reference proteome</keyword>
<name>A0A498H5W2_9EURY</name>
<reference evidence="1 2" key="1">
    <citation type="journal article" date="2015" name="Int. J. Syst. Evol. Microbiol.">
        <title>Methanoculleus taiwanensis sp. nov., a methanogen isolated from deep marine sediment at the deformation front area near Taiwan.</title>
        <authorList>
            <person name="Weng C.Y."/>
            <person name="Chen S.C."/>
            <person name="Lai M.C."/>
            <person name="Wu S.Y."/>
            <person name="Lin S."/>
            <person name="Yang T.F."/>
            <person name="Chen P.C."/>
        </authorList>
    </citation>
    <scope>NUCLEOTIDE SEQUENCE [LARGE SCALE GENOMIC DNA]</scope>
    <source>
        <strain evidence="1 2">CYW4</strain>
    </source>
</reference>
<evidence type="ECO:0000313" key="1">
    <source>
        <dbReference type="EMBL" id="RXE57415.1"/>
    </source>
</evidence>
<protein>
    <recommendedName>
        <fullName evidence="3">Hemolysin</fullName>
    </recommendedName>
</protein>
<sequence>MWGTPVEILSIEETSAIAPAEPAGGMVGLANPAAVYCLEQGYAYEIRKKPDGSEYGVCILENGTEVDAWELYYRNH</sequence>
<dbReference type="InterPro" id="IPR005590">
    <property type="entry name" value="DUF333"/>
</dbReference>
<comment type="caution">
    <text evidence="1">The sequence shown here is derived from an EMBL/GenBank/DDBJ whole genome shotgun (WGS) entry which is preliminary data.</text>
</comment>
<accession>A0A498H5W2</accession>
<proteinExistence type="predicted"/>
<evidence type="ECO:0008006" key="3">
    <source>
        <dbReference type="Google" id="ProtNLM"/>
    </source>
</evidence>
<dbReference type="PANTHER" id="PTHR38008">
    <property type="entry name" value="HEMOLYSIN-RELATED"/>
    <property type="match status" value="1"/>
</dbReference>
<dbReference type="Proteomes" id="UP000290932">
    <property type="component" value="Unassembled WGS sequence"/>
</dbReference>
<dbReference type="PANTHER" id="PTHR38008:SF2">
    <property type="entry name" value="HEMOLYSIN"/>
    <property type="match status" value="1"/>
</dbReference>
<dbReference type="Pfam" id="PF03891">
    <property type="entry name" value="DUF333"/>
    <property type="match status" value="1"/>
</dbReference>